<evidence type="ECO:0000256" key="4">
    <source>
        <dbReference type="ARBA" id="ARBA00022729"/>
    </source>
</evidence>
<comment type="similarity">
    <text evidence="2 5">Belongs to the RxLR effector family.</text>
</comment>
<comment type="domain">
    <text evidence="5">The RxLR-dEER motif acts to carry the protein into the host cell cytoplasm through binding to cell surface phosphatidylinositol-3-phosphate.</text>
</comment>
<protein>
    <recommendedName>
        <fullName evidence="5">RxLR effector protein</fullName>
    </recommendedName>
</protein>
<comment type="caution">
    <text evidence="7">The sequence shown here is derived from an EMBL/GenBank/DDBJ whole genome shotgun (WGS) entry which is preliminary data.</text>
</comment>
<organism evidence="7 8">
    <name type="scientific">Phytophthora nicotianae P1976</name>
    <dbReference type="NCBI Taxonomy" id="1317066"/>
    <lineage>
        <taxon>Eukaryota</taxon>
        <taxon>Sar</taxon>
        <taxon>Stramenopiles</taxon>
        <taxon>Oomycota</taxon>
        <taxon>Peronosporomycetes</taxon>
        <taxon>Peronosporales</taxon>
        <taxon>Peronosporaceae</taxon>
        <taxon>Phytophthora</taxon>
    </lineage>
</organism>
<keyword evidence="4 5" id="KW-0732">Signal</keyword>
<keyword evidence="3 5" id="KW-0964">Secreted</keyword>
<dbReference type="AlphaFoldDB" id="A0A080Z6U1"/>
<dbReference type="Pfam" id="PF16810">
    <property type="entry name" value="RXLR"/>
    <property type="match status" value="1"/>
</dbReference>
<evidence type="ECO:0000256" key="3">
    <source>
        <dbReference type="ARBA" id="ARBA00022525"/>
    </source>
</evidence>
<dbReference type="Proteomes" id="UP000028582">
    <property type="component" value="Unassembled WGS sequence"/>
</dbReference>
<evidence type="ECO:0000313" key="8">
    <source>
        <dbReference type="Proteomes" id="UP000028582"/>
    </source>
</evidence>
<evidence type="ECO:0000256" key="1">
    <source>
        <dbReference type="ARBA" id="ARBA00004613"/>
    </source>
</evidence>
<sequence>MRFSNIAAMVSAAAFLTIDFFGVTNAQDGIVSKLVEPNVDRSTDTLSSGKRSLRSHKDDEDGEEETRGGVHTRKTREDAGRYQLRVQEVRQMVQTWMEFKRCV</sequence>
<comment type="subcellular location">
    <subcellularLocation>
        <location evidence="1 5">Secreted</location>
    </subcellularLocation>
</comment>
<name>A0A080Z6U1_PHYNI</name>
<reference evidence="7 8" key="1">
    <citation type="submission" date="2013-11" db="EMBL/GenBank/DDBJ databases">
        <title>The Genome Sequence of Phytophthora parasitica P1976.</title>
        <authorList>
            <consortium name="The Broad Institute Genomics Platform"/>
            <person name="Russ C."/>
            <person name="Tyler B."/>
            <person name="Panabieres F."/>
            <person name="Shan W."/>
            <person name="Tripathy S."/>
            <person name="Grunwald N."/>
            <person name="Machado M."/>
            <person name="Johnson C.S."/>
            <person name="Walker B."/>
            <person name="Young S."/>
            <person name="Zeng Q."/>
            <person name="Gargeya S."/>
            <person name="Fitzgerald M."/>
            <person name="Haas B."/>
            <person name="Abouelleil A."/>
            <person name="Allen A.W."/>
            <person name="Alvarado L."/>
            <person name="Arachchi H.M."/>
            <person name="Berlin A.M."/>
            <person name="Chapman S.B."/>
            <person name="Gainer-Dewar J."/>
            <person name="Goldberg J."/>
            <person name="Griggs A."/>
            <person name="Gujja S."/>
            <person name="Hansen M."/>
            <person name="Howarth C."/>
            <person name="Imamovic A."/>
            <person name="Ireland A."/>
            <person name="Larimer J."/>
            <person name="McCowan C."/>
            <person name="Murphy C."/>
            <person name="Pearson M."/>
            <person name="Poon T.W."/>
            <person name="Priest M."/>
            <person name="Roberts A."/>
            <person name="Saif S."/>
            <person name="Shea T."/>
            <person name="Sisk P."/>
            <person name="Sykes S."/>
            <person name="Wortman J."/>
            <person name="Nusbaum C."/>
            <person name="Birren B."/>
        </authorList>
    </citation>
    <scope>NUCLEOTIDE SEQUENCE [LARGE SCALE GENOMIC DNA]</scope>
    <source>
        <strain evidence="7 8">P1976</strain>
    </source>
</reference>
<dbReference type="InterPro" id="IPR031825">
    <property type="entry name" value="RXLR"/>
</dbReference>
<evidence type="ECO:0000256" key="5">
    <source>
        <dbReference type="RuleBase" id="RU367124"/>
    </source>
</evidence>
<proteinExistence type="inferred from homology"/>
<evidence type="ECO:0000313" key="7">
    <source>
        <dbReference type="EMBL" id="ETO62352.1"/>
    </source>
</evidence>
<comment type="function">
    <text evidence="5">Effector that suppresses plant defense responses during pathogen infection.</text>
</comment>
<feature type="chain" id="PRO_5001752792" description="RxLR effector protein" evidence="5">
    <location>
        <begin position="27"/>
        <end position="103"/>
    </location>
</feature>
<gene>
    <name evidence="7" type="ORF">F444_19715</name>
</gene>
<feature type="region of interest" description="Disordered" evidence="6">
    <location>
        <begin position="38"/>
        <end position="80"/>
    </location>
</feature>
<accession>A0A080Z6U1</accession>
<evidence type="ECO:0000256" key="2">
    <source>
        <dbReference type="ARBA" id="ARBA00010400"/>
    </source>
</evidence>
<dbReference type="EMBL" id="ANJA01003610">
    <property type="protein sequence ID" value="ETO62352.1"/>
    <property type="molecule type" value="Genomic_DNA"/>
</dbReference>
<feature type="signal peptide" evidence="5">
    <location>
        <begin position="1"/>
        <end position="26"/>
    </location>
</feature>
<evidence type="ECO:0000256" key="6">
    <source>
        <dbReference type="SAM" id="MobiDB-lite"/>
    </source>
</evidence>